<name>A0A5J4ZC90_9ASTE</name>
<dbReference type="AlphaFoldDB" id="A0A5J4ZC90"/>
<accession>A0A5J4ZC90</accession>
<evidence type="ECO:0000313" key="2">
    <source>
        <dbReference type="EMBL" id="KAA8516040.1"/>
    </source>
</evidence>
<proteinExistence type="predicted"/>
<dbReference type="Proteomes" id="UP000325577">
    <property type="component" value="Linkage Group LG9"/>
</dbReference>
<gene>
    <name evidence="2" type="ORF">F0562_019219</name>
</gene>
<evidence type="ECO:0000313" key="3">
    <source>
        <dbReference type="Proteomes" id="UP000325577"/>
    </source>
</evidence>
<dbReference type="PANTHER" id="PTHR36045">
    <property type="entry name" value="OS04G0558500 PROTEIN"/>
    <property type="match status" value="1"/>
</dbReference>
<dbReference type="OrthoDB" id="781564at2759"/>
<protein>
    <submittedName>
        <fullName evidence="2">Uncharacterized protein</fullName>
    </submittedName>
</protein>
<sequence>MASRPAQTLEPQCSEDHNDEIDLEELEKLEADVKQMAQKILEYRATLPDELKNTLALIIASQRSIVATNLEDGSEPGPSGDHNPVVERLAESGKESSVAEDQKTAEKTQLLKQKISNNASALPAVLKRTKECMSRIDNLDSCNGFIHPAFRKKRIC</sequence>
<keyword evidence="3" id="KW-1185">Reference proteome</keyword>
<evidence type="ECO:0000256" key="1">
    <source>
        <dbReference type="SAM" id="MobiDB-lite"/>
    </source>
</evidence>
<organism evidence="2 3">
    <name type="scientific">Nyssa sinensis</name>
    <dbReference type="NCBI Taxonomy" id="561372"/>
    <lineage>
        <taxon>Eukaryota</taxon>
        <taxon>Viridiplantae</taxon>
        <taxon>Streptophyta</taxon>
        <taxon>Embryophyta</taxon>
        <taxon>Tracheophyta</taxon>
        <taxon>Spermatophyta</taxon>
        <taxon>Magnoliopsida</taxon>
        <taxon>eudicotyledons</taxon>
        <taxon>Gunneridae</taxon>
        <taxon>Pentapetalae</taxon>
        <taxon>asterids</taxon>
        <taxon>Cornales</taxon>
        <taxon>Nyssaceae</taxon>
        <taxon>Nyssa</taxon>
    </lineage>
</organism>
<dbReference type="EMBL" id="CM018052">
    <property type="protein sequence ID" value="KAA8516040.1"/>
    <property type="molecule type" value="Genomic_DNA"/>
</dbReference>
<feature type="region of interest" description="Disordered" evidence="1">
    <location>
        <begin position="69"/>
        <end position="107"/>
    </location>
</feature>
<feature type="compositionally biased region" description="Basic and acidic residues" evidence="1">
    <location>
        <begin position="84"/>
        <end position="94"/>
    </location>
</feature>
<reference evidence="2 3" key="1">
    <citation type="submission" date="2019-09" db="EMBL/GenBank/DDBJ databases">
        <title>A chromosome-level genome assembly of the Chinese tupelo Nyssa sinensis.</title>
        <authorList>
            <person name="Yang X."/>
            <person name="Kang M."/>
            <person name="Yang Y."/>
            <person name="Xiong H."/>
            <person name="Wang M."/>
            <person name="Zhang Z."/>
            <person name="Wang Z."/>
            <person name="Wu H."/>
            <person name="Ma T."/>
            <person name="Liu J."/>
            <person name="Xi Z."/>
        </authorList>
    </citation>
    <scope>NUCLEOTIDE SEQUENCE [LARGE SCALE GENOMIC DNA]</scope>
    <source>
        <strain evidence="2">J267</strain>
        <tissue evidence="2">Leaf</tissue>
    </source>
</reference>
<dbReference type="PANTHER" id="PTHR36045:SF2">
    <property type="entry name" value="OS04G0558500 PROTEIN"/>
    <property type="match status" value="1"/>
</dbReference>